<protein>
    <recommendedName>
        <fullName evidence="1">HTH iclR-type domain-containing protein</fullName>
    </recommendedName>
</protein>
<dbReference type="GO" id="GO:0006355">
    <property type="term" value="P:regulation of DNA-templated transcription"/>
    <property type="evidence" value="ECO:0007669"/>
    <property type="project" value="InterPro"/>
</dbReference>
<dbReference type="Gene3D" id="1.10.10.10">
    <property type="entry name" value="Winged helix-like DNA-binding domain superfamily/Winged helix DNA-binding domain"/>
    <property type="match status" value="1"/>
</dbReference>
<dbReference type="InterPro" id="IPR036390">
    <property type="entry name" value="WH_DNA-bd_sf"/>
</dbReference>
<dbReference type="EMBL" id="BARV01005876">
    <property type="protein sequence ID" value="GAI04617.1"/>
    <property type="molecule type" value="Genomic_DNA"/>
</dbReference>
<sequence>MIKNNYNSMSMASETLVQALLDVLKGAYPQTLMIKELAQKAEISPNTAGKYVDVLVARGFVTIRPY</sequence>
<name>X1KC82_9ZZZZ</name>
<dbReference type="Pfam" id="PF09339">
    <property type="entry name" value="HTH_IclR"/>
    <property type="match status" value="1"/>
</dbReference>
<comment type="caution">
    <text evidence="2">The sequence shown here is derived from an EMBL/GenBank/DDBJ whole genome shotgun (WGS) entry which is preliminary data.</text>
</comment>
<dbReference type="InterPro" id="IPR036388">
    <property type="entry name" value="WH-like_DNA-bd_sf"/>
</dbReference>
<proteinExistence type="predicted"/>
<reference evidence="2" key="1">
    <citation type="journal article" date="2014" name="Front. Microbiol.">
        <title>High frequency of phylogenetically diverse reductive dehalogenase-homologous genes in deep subseafloor sedimentary metagenomes.</title>
        <authorList>
            <person name="Kawai M."/>
            <person name="Futagami T."/>
            <person name="Toyoda A."/>
            <person name="Takaki Y."/>
            <person name="Nishi S."/>
            <person name="Hori S."/>
            <person name="Arai W."/>
            <person name="Tsubouchi T."/>
            <person name="Morono Y."/>
            <person name="Uchiyama I."/>
            <person name="Ito T."/>
            <person name="Fujiyama A."/>
            <person name="Inagaki F."/>
            <person name="Takami H."/>
        </authorList>
    </citation>
    <scope>NUCLEOTIDE SEQUENCE</scope>
    <source>
        <strain evidence="2">Expedition CK06-06</strain>
    </source>
</reference>
<accession>X1KC82</accession>
<dbReference type="InterPro" id="IPR005471">
    <property type="entry name" value="Tscrpt_reg_IclR_N"/>
</dbReference>
<evidence type="ECO:0000259" key="1">
    <source>
        <dbReference type="Pfam" id="PF09339"/>
    </source>
</evidence>
<evidence type="ECO:0000313" key="2">
    <source>
        <dbReference type="EMBL" id="GAI04617.1"/>
    </source>
</evidence>
<feature type="non-terminal residue" evidence="2">
    <location>
        <position position="66"/>
    </location>
</feature>
<gene>
    <name evidence="2" type="ORF">S06H3_11953</name>
</gene>
<dbReference type="GO" id="GO:0003677">
    <property type="term" value="F:DNA binding"/>
    <property type="evidence" value="ECO:0007669"/>
    <property type="project" value="InterPro"/>
</dbReference>
<dbReference type="SUPFAM" id="SSF46785">
    <property type="entry name" value="Winged helix' DNA-binding domain"/>
    <property type="match status" value="1"/>
</dbReference>
<dbReference type="AlphaFoldDB" id="X1KC82"/>
<organism evidence="2">
    <name type="scientific">marine sediment metagenome</name>
    <dbReference type="NCBI Taxonomy" id="412755"/>
    <lineage>
        <taxon>unclassified sequences</taxon>
        <taxon>metagenomes</taxon>
        <taxon>ecological metagenomes</taxon>
    </lineage>
</organism>
<feature type="domain" description="HTH iclR-type" evidence="1">
    <location>
        <begin position="20"/>
        <end position="62"/>
    </location>
</feature>